<keyword evidence="5 8" id="KW-1133">Transmembrane helix</keyword>
<proteinExistence type="inferred from homology"/>
<evidence type="ECO:0000313" key="10">
    <source>
        <dbReference type="Proteomes" id="UP000073492"/>
    </source>
</evidence>
<reference evidence="9 10" key="1">
    <citation type="submission" date="2015-07" db="EMBL/GenBank/DDBJ databases">
        <title>Comparative genomics of the Sigatoka disease complex on banana suggests a link between parallel evolutionary changes in Pseudocercospora fijiensis and Pseudocercospora eumusae and increased virulence on the banana host.</title>
        <authorList>
            <person name="Chang T.-C."/>
            <person name="Salvucci A."/>
            <person name="Crous P.W."/>
            <person name="Stergiopoulos I."/>
        </authorList>
    </citation>
    <scope>NUCLEOTIDE SEQUENCE [LARGE SCALE GENOMIC DNA]</scope>
    <source>
        <strain evidence="9 10">CBS 116634</strain>
    </source>
</reference>
<comment type="caution">
    <text evidence="8">Lacks conserved residue(s) required for the propagation of feature annotation.</text>
</comment>
<comment type="function">
    <text evidence="8">Nonessential protein required for the fusion of transport vesicles derived from the endocytic pathway with the Golgi complex.</text>
</comment>
<feature type="transmembrane region" description="Helical" evidence="8">
    <location>
        <begin position="81"/>
        <end position="105"/>
    </location>
</feature>
<comment type="caution">
    <text evidence="9">The sequence shown here is derived from an EMBL/GenBank/DDBJ whole genome shotgun (WGS) entry which is preliminary data.</text>
</comment>
<sequence length="490" mass="55192">MASASFRDSMNSLGWSRREQTANTNPQNPLLGTLSKLNPFSGDGYVRLPTTEGEGPGAPLPARTRREEEEGWFALSRWDRLLLFGGLNLAAIALFVVCFTLLPILSLRPRKFAILCVSLPLLLSRQFQICTLVQLLPSTVPYLLYSREGVMLSPRPHSPAIYFITVVTYWRVESILAIDATRNRCSIWSMASALFLGSWAVMMGPLQYLRHLVSQERLPFTATYFGSIALTLYFAVGVSRPLTSPFVGTLRSRCHTTITYTPFTYTACVDNIFVADARSIMRRMHTLAAAPSMTPRETMHTSRSSRNARNVLLRILTGLPYLDAILLQPITHHSSNKPWRLVLTVVMILATYRCPDTLADTTFAASQHYLDAIDIDSPACRTGVVPRELLPYGLAGSAVCGKLWRESPLCMDGWIVPALSSVRSSMYELYRYEFITHASPYDSTPRYVCILPSRRRNRAVQTFSTFRHLFWALQDFMQSETLHDACDKPH</sequence>
<dbReference type="AlphaFoldDB" id="A0A139IT46"/>
<evidence type="ECO:0000256" key="6">
    <source>
        <dbReference type="ARBA" id="ARBA00023136"/>
    </source>
</evidence>
<dbReference type="InterPro" id="IPR007305">
    <property type="entry name" value="Vesicle_transpt_Got1/SFT2"/>
</dbReference>
<gene>
    <name evidence="9" type="ORF">AC579_3607</name>
</gene>
<evidence type="ECO:0000256" key="2">
    <source>
        <dbReference type="ARBA" id="ARBA00022448"/>
    </source>
</evidence>
<evidence type="ECO:0000256" key="4">
    <source>
        <dbReference type="ARBA" id="ARBA00022927"/>
    </source>
</evidence>
<evidence type="ECO:0000256" key="8">
    <source>
        <dbReference type="RuleBase" id="RU363111"/>
    </source>
</evidence>
<dbReference type="OrthoDB" id="660759at2759"/>
<evidence type="ECO:0000256" key="3">
    <source>
        <dbReference type="ARBA" id="ARBA00022692"/>
    </source>
</evidence>
<evidence type="ECO:0000256" key="1">
    <source>
        <dbReference type="ARBA" id="ARBA00004141"/>
    </source>
</evidence>
<dbReference type="PANTHER" id="PTHR23137:SF36">
    <property type="entry name" value="VESICLE TRANSPORT PROTEIN SFT2C"/>
    <property type="match status" value="1"/>
</dbReference>
<dbReference type="STRING" id="113226.A0A139IT46"/>
<evidence type="ECO:0000256" key="5">
    <source>
        <dbReference type="ARBA" id="ARBA00022989"/>
    </source>
</evidence>
<organism evidence="9 10">
    <name type="scientific">Pseudocercospora musae</name>
    <dbReference type="NCBI Taxonomy" id="113226"/>
    <lineage>
        <taxon>Eukaryota</taxon>
        <taxon>Fungi</taxon>
        <taxon>Dikarya</taxon>
        <taxon>Ascomycota</taxon>
        <taxon>Pezizomycotina</taxon>
        <taxon>Dothideomycetes</taxon>
        <taxon>Dothideomycetidae</taxon>
        <taxon>Mycosphaerellales</taxon>
        <taxon>Mycosphaerellaceae</taxon>
        <taxon>Pseudocercospora</taxon>
    </lineage>
</organism>
<keyword evidence="3 8" id="KW-0812">Transmembrane</keyword>
<dbReference type="Pfam" id="PF04178">
    <property type="entry name" value="Got1"/>
    <property type="match status" value="1"/>
</dbReference>
<keyword evidence="2 8" id="KW-0813">Transport</keyword>
<name>A0A139IT46_9PEZI</name>
<dbReference type="GO" id="GO:0000139">
    <property type="term" value="C:Golgi membrane"/>
    <property type="evidence" value="ECO:0007669"/>
    <property type="project" value="UniProtKB-SubCell"/>
</dbReference>
<comment type="subcellular location">
    <subcellularLocation>
        <location evidence="8">Golgi apparatus membrane</location>
        <topology evidence="8">Multi-pass membrane protein</topology>
    </subcellularLocation>
    <subcellularLocation>
        <location evidence="1">Membrane</location>
        <topology evidence="1">Multi-pass membrane protein</topology>
    </subcellularLocation>
</comment>
<dbReference type="GO" id="GO:0015031">
    <property type="term" value="P:protein transport"/>
    <property type="evidence" value="ECO:0007669"/>
    <property type="project" value="UniProtKB-KW"/>
</dbReference>
<comment type="similarity">
    <text evidence="7 8">Belongs to the SFT2 family.</text>
</comment>
<dbReference type="PANTHER" id="PTHR23137">
    <property type="entry name" value="VESICLE TRANSPORT PROTEIN-RELATED"/>
    <property type="match status" value="1"/>
</dbReference>
<evidence type="ECO:0000256" key="7">
    <source>
        <dbReference type="ARBA" id="ARBA00025800"/>
    </source>
</evidence>
<accession>A0A139IT46</accession>
<protein>
    <recommendedName>
        <fullName evidence="8">Protein transport protein SFT2</fullName>
    </recommendedName>
</protein>
<dbReference type="Proteomes" id="UP000073492">
    <property type="component" value="Unassembled WGS sequence"/>
</dbReference>
<dbReference type="EMBL" id="LFZO01000015">
    <property type="protein sequence ID" value="KXT17726.1"/>
    <property type="molecule type" value="Genomic_DNA"/>
</dbReference>
<evidence type="ECO:0000313" key="9">
    <source>
        <dbReference type="EMBL" id="KXT17726.1"/>
    </source>
</evidence>
<keyword evidence="4 8" id="KW-0653">Protein transport</keyword>
<keyword evidence="6 8" id="KW-0472">Membrane</keyword>
<keyword evidence="10" id="KW-1185">Reference proteome</keyword>
<keyword evidence="8" id="KW-0333">Golgi apparatus</keyword>
<dbReference type="GO" id="GO:0016192">
    <property type="term" value="P:vesicle-mediated transport"/>
    <property type="evidence" value="ECO:0007669"/>
    <property type="project" value="InterPro"/>
</dbReference>
<dbReference type="InterPro" id="IPR011691">
    <property type="entry name" value="Vesicle_transpt_SFT2"/>
</dbReference>